<protein>
    <submittedName>
        <fullName evidence="3">Cache 3/Cache 2 fusion domain-containing protein</fullName>
    </submittedName>
</protein>
<sequence>MEHNANVRGANRAGWWSRSSLGTKLFIVTSVATVVVMAIIAVIMGWQTQQTAREAVAREMATSLQGVDNSLQLTYSSARDRATQLFPVLERELGGRPQLDGFADDAGVPYLIVHDTIINGDIGPLMRVNENTGADPAIIVKAPQGWVRVSTLLRDAEGNVRLNSVVEPTDLLARTLDSGRAYGGLVQRLNRWYAMSIQPLADEAGKVYGGMSIRVDVHDQVSNVLQLVANAQVAEFGSFGLLREGA</sequence>
<gene>
    <name evidence="3" type="ORF">Q8947_10335</name>
</gene>
<dbReference type="Proteomes" id="UP001232156">
    <property type="component" value="Unassembled WGS sequence"/>
</dbReference>
<evidence type="ECO:0000313" key="4">
    <source>
        <dbReference type="Proteomes" id="UP001232156"/>
    </source>
</evidence>
<keyword evidence="1" id="KW-0472">Membrane</keyword>
<evidence type="ECO:0000256" key="1">
    <source>
        <dbReference type="SAM" id="Phobius"/>
    </source>
</evidence>
<evidence type="ECO:0000313" key="3">
    <source>
        <dbReference type="EMBL" id="MDR4126378.1"/>
    </source>
</evidence>
<keyword evidence="4" id="KW-1185">Reference proteome</keyword>
<dbReference type="RefSeq" id="WP_347287208.1">
    <property type="nucleotide sequence ID" value="NZ_JAUZQE010000023.1"/>
</dbReference>
<name>A0ABU1D7G5_9BURK</name>
<accession>A0ABU1D7G5</accession>
<feature type="transmembrane region" description="Helical" evidence="1">
    <location>
        <begin position="25"/>
        <end position="46"/>
    </location>
</feature>
<keyword evidence="1" id="KW-0812">Transmembrane</keyword>
<dbReference type="Pfam" id="PF17201">
    <property type="entry name" value="Cache_3-Cache_2"/>
    <property type="match status" value="1"/>
</dbReference>
<dbReference type="InterPro" id="IPR033462">
    <property type="entry name" value="Cache_3-Cache_2"/>
</dbReference>
<comment type="caution">
    <text evidence="3">The sequence shown here is derived from an EMBL/GenBank/DDBJ whole genome shotgun (WGS) entry which is preliminary data.</text>
</comment>
<organism evidence="3 4">
    <name type="scientific">Yanghanlia caeni</name>
    <dbReference type="NCBI Taxonomy" id="3064283"/>
    <lineage>
        <taxon>Bacteria</taxon>
        <taxon>Pseudomonadati</taxon>
        <taxon>Pseudomonadota</taxon>
        <taxon>Betaproteobacteria</taxon>
        <taxon>Burkholderiales</taxon>
        <taxon>Alcaligenaceae</taxon>
        <taxon>Yanghanlia</taxon>
    </lineage>
</organism>
<evidence type="ECO:0000259" key="2">
    <source>
        <dbReference type="Pfam" id="PF17201"/>
    </source>
</evidence>
<dbReference type="EMBL" id="JAUZQE010000023">
    <property type="protein sequence ID" value="MDR4126378.1"/>
    <property type="molecule type" value="Genomic_DNA"/>
</dbReference>
<reference evidence="3 4" key="1">
    <citation type="submission" date="2023-08" db="EMBL/GenBank/DDBJ databases">
        <title>Alcaligenaceae gen. nov., a novel taxon isolated from the sludge of Yixing Pesticide Factory.</title>
        <authorList>
            <person name="Ruan L."/>
        </authorList>
    </citation>
    <scope>NUCLEOTIDE SEQUENCE [LARGE SCALE GENOMIC DNA]</scope>
    <source>
        <strain evidence="3 4">LG-2</strain>
    </source>
</reference>
<proteinExistence type="predicted"/>
<feature type="domain" description="Cache 3/Cache 2 fusion" evidence="2">
    <location>
        <begin position="47"/>
        <end position="239"/>
    </location>
</feature>
<keyword evidence="1" id="KW-1133">Transmembrane helix</keyword>